<dbReference type="CDD" id="cd00009">
    <property type="entry name" value="AAA"/>
    <property type="match status" value="1"/>
</dbReference>
<feature type="domain" description="AAA+ ATPase" evidence="1">
    <location>
        <begin position="33"/>
        <end position="196"/>
    </location>
</feature>
<sequence length="316" mass="34653">MAEAGTVPLLPYSYVLGQDTLRRALEIAYVAPSVGGVLVSGERGTAKSTTVRAFARMMYGELPVTLPINATDDRVVGGWRIDALMAGRTEPQPGLLEHANEQGVLYIDEVNLLDDHIVNLILDVVSTGLLAVQREGLDRSDIPLSFTLVGTMNPEEGTLRPQLLDRFGLLVPVTAESDPRVRREILRTVLRFDEERARPTSEWLDRGAALDGERRDRIREARDAVADVRLGDDAVTLCARIAAEFQVAGHRGEIVMAQAARATAALERRTEPTPEDVRAVTPLAIMHRRREAVYGEGIAWTDEDAATLDKVLAEDS</sequence>
<dbReference type="SUPFAM" id="SSF52540">
    <property type="entry name" value="P-loop containing nucleoside triphosphate hydrolases"/>
    <property type="match status" value="1"/>
</dbReference>
<dbReference type="Gene3D" id="1.10.8.80">
    <property type="entry name" value="Magnesium chelatase subunit I, C-Terminal domain"/>
    <property type="match status" value="1"/>
</dbReference>
<dbReference type="Pfam" id="PF07728">
    <property type="entry name" value="AAA_5"/>
    <property type="match status" value="1"/>
</dbReference>
<dbReference type="InterPro" id="IPR052989">
    <property type="entry name" value="Mg-chelatase_DI-like"/>
</dbReference>
<dbReference type="InterPro" id="IPR011704">
    <property type="entry name" value="ATPase_dyneun-rel_AAA"/>
</dbReference>
<dbReference type="Pfam" id="PF17863">
    <property type="entry name" value="AAA_lid_2"/>
    <property type="match status" value="1"/>
</dbReference>
<dbReference type="EMBL" id="JBHLZP010000006">
    <property type="protein sequence ID" value="MFB9830999.1"/>
    <property type="molecule type" value="Genomic_DNA"/>
</dbReference>
<dbReference type="InterPro" id="IPR041628">
    <property type="entry name" value="ChlI/MoxR_AAA_lid"/>
</dbReference>
<name>A0ABV5Y7L1_9ACTN</name>
<dbReference type="InterPro" id="IPR003593">
    <property type="entry name" value="AAA+_ATPase"/>
</dbReference>
<dbReference type="PANTHER" id="PTHR35023">
    <property type="entry name" value="CHELATASE-RELATED"/>
    <property type="match status" value="1"/>
</dbReference>
<protein>
    <submittedName>
        <fullName evidence="2">AAA family ATPase</fullName>
    </submittedName>
</protein>
<dbReference type="RefSeq" id="WP_378194185.1">
    <property type="nucleotide sequence ID" value="NZ_JBHLZP010000006.1"/>
</dbReference>
<evidence type="ECO:0000259" key="1">
    <source>
        <dbReference type="SMART" id="SM00382"/>
    </source>
</evidence>
<keyword evidence="3" id="KW-1185">Reference proteome</keyword>
<dbReference type="Proteomes" id="UP001589627">
    <property type="component" value="Unassembled WGS sequence"/>
</dbReference>
<evidence type="ECO:0000313" key="3">
    <source>
        <dbReference type="Proteomes" id="UP001589627"/>
    </source>
</evidence>
<dbReference type="InterPro" id="IPR027417">
    <property type="entry name" value="P-loop_NTPase"/>
</dbReference>
<dbReference type="SMART" id="SM00382">
    <property type="entry name" value="AAA"/>
    <property type="match status" value="1"/>
</dbReference>
<dbReference type="PANTHER" id="PTHR35023:SF1">
    <property type="entry name" value="MG-PROTOPORPHYRIN IX CHELATASE"/>
    <property type="match status" value="1"/>
</dbReference>
<gene>
    <name evidence="2" type="ORF">ACFFNX_02190</name>
</gene>
<accession>A0ABV5Y7L1</accession>
<proteinExistence type="predicted"/>
<dbReference type="Gene3D" id="3.40.50.300">
    <property type="entry name" value="P-loop containing nucleotide triphosphate hydrolases"/>
    <property type="match status" value="1"/>
</dbReference>
<reference evidence="2 3" key="1">
    <citation type="submission" date="2024-09" db="EMBL/GenBank/DDBJ databases">
        <authorList>
            <person name="Sun Q."/>
            <person name="Mori K."/>
        </authorList>
    </citation>
    <scope>NUCLEOTIDE SEQUENCE [LARGE SCALE GENOMIC DNA]</scope>
    <source>
        <strain evidence="2 3">TBRC 0563</strain>
    </source>
</reference>
<comment type="caution">
    <text evidence="2">The sequence shown here is derived from an EMBL/GenBank/DDBJ whole genome shotgun (WGS) entry which is preliminary data.</text>
</comment>
<organism evidence="2 3">
    <name type="scientific">Actinoallomurus acaciae</name>
    <dbReference type="NCBI Taxonomy" id="502577"/>
    <lineage>
        <taxon>Bacteria</taxon>
        <taxon>Bacillati</taxon>
        <taxon>Actinomycetota</taxon>
        <taxon>Actinomycetes</taxon>
        <taxon>Streptosporangiales</taxon>
        <taxon>Thermomonosporaceae</taxon>
        <taxon>Actinoallomurus</taxon>
    </lineage>
</organism>
<evidence type="ECO:0000313" key="2">
    <source>
        <dbReference type="EMBL" id="MFB9830999.1"/>
    </source>
</evidence>